<dbReference type="GO" id="GO:0035435">
    <property type="term" value="P:phosphate ion transmembrane transport"/>
    <property type="evidence" value="ECO:0007669"/>
    <property type="project" value="TreeGrafter"/>
</dbReference>
<evidence type="ECO:0000256" key="1">
    <source>
        <dbReference type="ARBA" id="ARBA00004141"/>
    </source>
</evidence>
<evidence type="ECO:0000256" key="5">
    <source>
        <dbReference type="ARBA" id="ARBA00022989"/>
    </source>
</evidence>
<feature type="non-terminal residue" evidence="8">
    <location>
        <position position="384"/>
    </location>
</feature>
<feature type="non-terminal residue" evidence="8">
    <location>
        <position position="1"/>
    </location>
</feature>
<dbReference type="InParanoid" id="E1ZTD3"/>
<feature type="transmembrane region" description="Helical" evidence="7">
    <location>
        <begin position="135"/>
        <end position="159"/>
    </location>
</feature>
<feature type="transmembrane region" description="Helical" evidence="7">
    <location>
        <begin position="242"/>
        <end position="274"/>
    </location>
</feature>
<dbReference type="GO" id="GO:0016020">
    <property type="term" value="C:membrane"/>
    <property type="evidence" value="ECO:0007669"/>
    <property type="project" value="UniProtKB-SubCell"/>
</dbReference>
<gene>
    <name evidence="8" type="ORF">CHLNCDRAFT_8635</name>
</gene>
<dbReference type="FunCoup" id="E1ZTD3">
    <property type="interactions" value="817"/>
</dbReference>
<feature type="transmembrane region" description="Helical" evidence="7">
    <location>
        <begin position="70"/>
        <end position="88"/>
    </location>
</feature>
<comment type="subcellular location">
    <subcellularLocation>
        <location evidence="1 7">Membrane</location>
        <topology evidence="1 7">Multi-pass membrane protein</topology>
    </subcellularLocation>
</comment>
<feature type="transmembrane region" description="Helical" evidence="7">
    <location>
        <begin position="286"/>
        <end position="305"/>
    </location>
</feature>
<keyword evidence="9" id="KW-1185">Reference proteome</keyword>
<feature type="transmembrane region" description="Helical" evidence="7">
    <location>
        <begin position="28"/>
        <end position="49"/>
    </location>
</feature>
<evidence type="ECO:0000256" key="7">
    <source>
        <dbReference type="RuleBase" id="RU363058"/>
    </source>
</evidence>
<keyword evidence="6 7" id="KW-0472">Membrane</keyword>
<evidence type="ECO:0000256" key="4">
    <source>
        <dbReference type="ARBA" id="ARBA00022692"/>
    </source>
</evidence>
<keyword evidence="3 7" id="KW-0592">Phosphate transport</keyword>
<comment type="similarity">
    <text evidence="7">Belongs to the inorganic phosphate transporter (PiT) (TC 2.A.20) family.</text>
</comment>
<dbReference type="STRING" id="554065.E1ZTD3"/>
<keyword evidence="2 7" id="KW-0813">Transport</keyword>
<organism evidence="9">
    <name type="scientific">Chlorella variabilis</name>
    <name type="common">Green alga</name>
    <dbReference type="NCBI Taxonomy" id="554065"/>
    <lineage>
        <taxon>Eukaryota</taxon>
        <taxon>Viridiplantae</taxon>
        <taxon>Chlorophyta</taxon>
        <taxon>core chlorophytes</taxon>
        <taxon>Trebouxiophyceae</taxon>
        <taxon>Chlorellales</taxon>
        <taxon>Chlorellaceae</taxon>
        <taxon>Chlorella clade</taxon>
        <taxon>Chlorella</taxon>
    </lineage>
</organism>
<feature type="transmembrane region" description="Helical" evidence="7">
    <location>
        <begin position="210"/>
        <end position="230"/>
    </location>
</feature>
<evidence type="ECO:0000313" key="8">
    <source>
        <dbReference type="EMBL" id="EFN50882.1"/>
    </source>
</evidence>
<dbReference type="EMBL" id="GL433871">
    <property type="protein sequence ID" value="EFN50882.1"/>
    <property type="molecule type" value="Genomic_DNA"/>
</dbReference>
<dbReference type="OrthoDB" id="260807at2759"/>
<reference evidence="8 9" key="1">
    <citation type="journal article" date="2010" name="Plant Cell">
        <title>The Chlorella variabilis NC64A genome reveals adaptation to photosymbiosis, coevolution with viruses, and cryptic sex.</title>
        <authorList>
            <person name="Blanc G."/>
            <person name="Duncan G."/>
            <person name="Agarkova I."/>
            <person name="Borodovsky M."/>
            <person name="Gurnon J."/>
            <person name="Kuo A."/>
            <person name="Lindquist E."/>
            <person name="Lucas S."/>
            <person name="Pangilinan J."/>
            <person name="Polle J."/>
            <person name="Salamov A."/>
            <person name="Terry A."/>
            <person name="Yamada T."/>
            <person name="Dunigan D.D."/>
            <person name="Grigoriev I.V."/>
            <person name="Claverie J.M."/>
            <person name="Van Etten J.L."/>
        </authorList>
    </citation>
    <scope>NUCLEOTIDE SEQUENCE [LARGE SCALE GENOMIC DNA]</scope>
    <source>
        <strain evidence="8 9">NC64A</strain>
    </source>
</reference>
<dbReference type="PANTHER" id="PTHR11101">
    <property type="entry name" value="PHOSPHATE TRANSPORTER"/>
    <property type="match status" value="1"/>
</dbReference>
<evidence type="ECO:0000313" key="9">
    <source>
        <dbReference type="Proteomes" id="UP000008141"/>
    </source>
</evidence>
<dbReference type="Pfam" id="PF01384">
    <property type="entry name" value="PHO4"/>
    <property type="match status" value="1"/>
</dbReference>
<accession>E1ZTD3</accession>
<dbReference type="GO" id="GO:0005315">
    <property type="term" value="F:phosphate transmembrane transporter activity"/>
    <property type="evidence" value="ECO:0007669"/>
    <property type="project" value="InterPro"/>
</dbReference>
<feature type="transmembrane region" description="Helical" evidence="7">
    <location>
        <begin position="171"/>
        <end position="190"/>
    </location>
</feature>
<sequence length="384" mass="41170">GFAESYGIGANDLANAFGTSVSAKALKYWQAVLVAAVFEFLGAVLLGANNTDTMKSGVADPKAFESRPEILMYGMLCVMIAAAFWDIFSCTLELQVSTTHTTAGALMGMALASYGSDAVIWSASSSTFPGASALFMGWGTSPILAMFFSGTLFFLVRTFVMRSKDPFTRALWVMPLAVWLTVFVIVFTVIQTGNKNKTWDTVANGTAVWISVVVAVGISVSSALVFIPFMKRTIAVKDAEQYLQVFSACTMSFAHGANDVANAMGPFAAVYYIWQNSEVPGSKVPVPTWILAFGGVGIVIGLATYGWHIMGLYGAKSVMISNSRGFCIELATAMTVIFAARWGIPISTSHTCVFAAVAVGCFEGWRGVNWFMVLQTICAMFITL</sequence>
<dbReference type="InterPro" id="IPR001204">
    <property type="entry name" value="Phos_transporter"/>
</dbReference>
<dbReference type="RefSeq" id="XP_005842984.1">
    <property type="nucleotide sequence ID" value="XM_005842922.1"/>
</dbReference>
<evidence type="ECO:0000256" key="3">
    <source>
        <dbReference type="ARBA" id="ARBA00022592"/>
    </source>
</evidence>
<name>E1ZTD3_CHLVA</name>
<protein>
    <recommendedName>
        <fullName evidence="7">Phosphate transporter</fullName>
    </recommendedName>
</protein>
<dbReference type="Proteomes" id="UP000008141">
    <property type="component" value="Unassembled WGS sequence"/>
</dbReference>
<comment type="function">
    <text evidence="7">Sodium-phosphate symporter.</text>
</comment>
<dbReference type="OMA" id="ATIYAIW"/>
<dbReference type="KEGG" id="cvr:CHLNCDRAFT_8635"/>
<keyword evidence="5 7" id="KW-1133">Transmembrane helix</keyword>
<dbReference type="AlphaFoldDB" id="E1ZTD3"/>
<dbReference type="eggNOG" id="KOG2493">
    <property type="taxonomic scope" value="Eukaryota"/>
</dbReference>
<keyword evidence="4 7" id="KW-0812">Transmembrane</keyword>
<evidence type="ECO:0000256" key="6">
    <source>
        <dbReference type="ARBA" id="ARBA00023136"/>
    </source>
</evidence>
<dbReference type="PANTHER" id="PTHR11101:SF96">
    <property type="entry name" value="PHOSPHATE TRANSPORTER"/>
    <property type="match status" value="1"/>
</dbReference>
<evidence type="ECO:0000256" key="2">
    <source>
        <dbReference type="ARBA" id="ARBA00022448"/>
    </source>
</evidence>
<proteinExistence type="inferred from homology"/>
<dbReference type="GeneID" id="17350334"/>